<dbReference type="EMBL" id="ML741764">
    <property type="protein sequence ID" value="KAE8332905.1"/>
    <property type="molecule type" value="Genomic_DNA"/>
</dbReference>
<dbReference type="AlphaFoldDB" id="A0A5N6XI30"/>
<organism evidence="2 3">
    <name type="scientific">Aspergillus sergii</name>
    <dbReference type="NCBI Taxonomy" id="1034303"/>
    <lineage>
        <taxon>Eukaryota</taxon>
        <taxon>Fungi</taxon>
        <taxon>Dikarya</taxon>
        <taxon>Ascomycota</taxon>
        <taxon>Pezizomycotina</taxon>
        <taxon>Eurotiomycetes</taxon>
        <taxon>Eurotiomycetidae</taxon>
        <taxon>Eurotiales</taxon>
        <taxon>Aspergillaceae</taxon>
        <taxon>Aspergillus</taxon>
        <taxon>Aspergillus subgen. Circumdati</taxon>
    </lineage>
</organism>
<evidence type="ECO:0000259" key="1">
    <source>
        <dbReference type="Pfam" id="PF09994"/>
    </source>
</evidence>
<sequence>MNHFEQNDEIYLFDSANGAYAAFLLADLIEYAGVLTAGDEDRLPKVWEVFRNWINSKRDPIIMRRSFLGRGAFRKSFDLPDGRVAFIGLFDAVYNQSFRNSQSAPIYPISYHNIRHAVSVDERCTDLRPILLGSQYAQNIQEIWFSGAHHDMIGSLTSSCNPWALSHIPFVWMVSEAMKAGLHLYRGVIPISNRKESFENDPFRVLEGDTVDSLDFRRLLSEASMGALHDALSFDSGWSTLTVLKRRVKECLISSIHNGSDRLFAIRGSPRKVPPGAAVHLSVLLRVKLDPNYRPSDVFNTPEQLEAEARNWTVSRIEDNLVEGFYI</sequence>
<accession>A0A5N6XI30</accession>
<dbReference type="Proteomes" id="UP000325945">
    <property type="component" value="Unassembled WGS sequence"/>
</dbReference>
<keyword evidence="3" id="KW-1185">Reference proteome</keyword>
<feature type="domain" description="T6SS Phospholipase effector Tle1-like catalytic" evidence="1">
    <location>
        <begin position="1"/>
        <end position="176"/>
    </location>
</feature>
<reference evidence="3" key="1">
    <citation type="submission" date="2019-04" db="EMBL/GenBank/DDBJ databases">
        <title>Friends and foes A comparative genomics studyof 23 Aspergillus species from section Flavi.</title>
        <authorList>
            <consortium name="DOE Joint Genome Institute"/>
            <person name="Kjaerbolling I."/>
            <person name="Vesth T."/>
            <person name="Frisvad J.C."/>
            <person name="Nybo J.L."/>
            <person name="Theobald S."/>
            <person name="Kildgaard S."/>
            <person name="Isbrandt T."/>
            <person name="Kuo A."/>
            <person name="Sato A."/>
            <person name="Lyhne E.K."/>
            <person name="Kogle M.E."/>
            <person name="Wiebenga A."/>
            <person name="Kun R.S."/>
            <person name="Lubbers R.J."/>
            <person name="Makela M.R."/>
            <person name="Barry K."/>
            <person name="Chovatia M."/>
            <person name="Clum A."/>
            <person name="Daum C."/>
            <person name="Haridas S."/>
            <person name="He G."/>
            <person name="LaButti K."/>
            <person name="Lipzen A."/>
            <person name="Mondo S."/>
            <person name="Riley R."/>
            <person name="Salamov A."/>
            <person name="Simmons B.A."/>
            <person name="Magnuson J.K."/>
            <person name="Henrissat B."/>
            <person name="Mortensen U.H."/>
            <person name="Larsen T.O."/>
            <person name="Devries R.P."/>
            <person name="Grigoriev I.V."/>
            <person name="Machida M."/>
            <person name="Baker S.E."/>
            <person name="Andersen M.R."/>
        </authorList>
    </citation>
    <scope>NUCLEOTIDE SEQUENCE [LARGE SCALE GENOMIC DNA]</scope>
    <source>
        <strain evidence="3">CBS 130017</strain>
    </source>
</reference>
<dbReference type="Pfam" id="PF09994">
    <property type="entry name" value="T6SS_Tle1-like_cat"/>
    <property type="match status" value="1"/>
</dbReference>
<evidence type="ECO:0000313" key="3">
    <source>
        <dbReference type="Proteomes" id="UP000325945"/>
    </source>
</evidence>
<dbReference type="InterPro" id="IPR018712">
    <property type="entry name" value="Tle1-like_cat"/>
</dbReference>
<dbReference type="PANTHER" id="PTHR33840:SF2">
    <property type="entry name" value="TLE1 PHOSPHOLIPASE DOMAIN-CONTAINING PROTEIN"/>
    <property type="match status" value="1"/>
</dbReference>
<dbReference type="PANTHER" id="PTHR33840">
    <property type="match status" value="1"/>
</dbReference>
<evidence type="ECO:0000313" key="2">
    <source>
        <dbReference type="EMBL" id="KAE8332905.1"/>
    </source>
</evidence>
<gene>
    <name evidence="2" type="ORF">BDV39DRAFT_199908</name>
</gene>
<name>A0A5N6XI30_9EURO</name>
<proteinExistence type="predicted"/>
<protein>
    <recommendedName>
        <fullName evidence="1">T6SS Phospholipase effector Tle1-like catalytic domain-containing protein</fullName>
    </recommendedName>
</protein>